<evidence type="ECO:0000313" key="2">
    <source>
        <dbReference type="EMBL" id="MEJ5946692.1"/>
    </source>
</evidence>
<feature type="transmembrane region" description="Helical" evidence="1">
    <location>
        <begin position="262"/>
        <end position="282"/>
    </location>
</feature>
<feature type="transmembrane region" description="Helical" evidence="1">
    <location>
        <begin position="234"/>
        <end position="255"/>
    </location>
</feature>
<feature type="transmembrane region" description="Helical" evidence="1">
    <location>
        <begin position="417"/>
        <end position="438"/>
    </location>
</feature>
<feature type="transmembrane region" description="Helical" evidence="1">
    <location>
        <begin position="475"/>
        <end position="494"/>
    </location>
</feature>
<feature type="transmembrane region" description="Helical" evidence="1">
    <location>
        <begin position="349"/>
        <end position="365"/>
    </location>
</feature>
<feature type="transmembrane region" description="Helical" evidence="1">
    <location>
        <begin position="15"/>
        <end position="45"/>
    </location>
</feature>
<evidence type="ECO:0000256" key="1">
    <source>
        <dbReference type="SAM" id="Phobius"/>
    </source>
</evidence>
<reference evidence="2 3" key="1">
    <citation type="journal article" date="2017" name="Int. J. Syst. Evol. Microbiol.">
        <title>Pseudokineococcus basanitobsidens sp. nov., isolated from volcanic rock.</title>
        <authorList>
            <person name="Lee D.W."/>
            <person name="Park M.Y."/>
            <person name="Kim J.J."/>
            <person name="Kim B.S."/>
        </authorList>
    </citation>
    <scope>NUCLEOTIDE SEQUENCE [LARGE SCALE GENOMIC DNA]</scope>
    <source>
        <strain evidence="2 3">DSM 103726</strain>
    </source>
</reference>
<feature type="transmembrane region" description="Helical" evidence="1">
    <location>
        <begin position="506"/>
        <end position="525"/>
    </location>
</feature>
<dbReference type="Pfam" id="PF19554">
    <property type="entry name" value="DUF6077"/>
    <property type="match status" value="1"/>
</dbReference>
<keyword evidence="1" id="KW-0472">Membrane</keyword>
<gene>
    <name evidence="2" type="ORF">WDZ17_15440</name>
</gene>
<name>A0ABU8RNK7_9ACTN</name>
<keyword evidence="3" id="KW-1185">Reference proteome</keyword>
<dbReference type="RefSeq" id="WP_339576073.1">
    <property type="nucleotide sequence ID" value="NZ_JBBIAA010000030.1"/>
</dbReference>
<feature type="transmembrane region" description="Helical" evidence="1">
    <location>
        <begin position="294"/>
        <end position="313"/>
    </location>
</feature>
<dbReference type="EMBL" id="JBBIAA010000030">
    <property type="protein sequence ID" value="MEJ5946692.1"/>
    <property type="molecule type" value="Genomic_DNA"/>
</dbReference>
<comment type="caution">
    <text evidence="2">The sequence shown here is derived from an EMBL/GenBank/DDBJ whole genome shotgun (WGS) entry which is preliminary data.</text>
</comment>
<keyword evidence="1" id="KW-1133">Transmembrane helix</keyword>
<dbReference type="Proteomes" id="UP001387100">
    <property type="component" value="Unassembled WGS sequence"/>
</dbReference>
<feature type="transmembrane region" description="Helical" evidence="1">
    <location>
        <begin position="153"/>
        <end position="172"/>
    </location>
</feature>
<accession>A0ABU8RNK7</accession>
<sequence>MLDAVVVLLATWTPVYHLCLVLGWGVGVAVPLEVAALVLVGLLLVRRRGRASWGSRATRPVAPTEVVTDQPARRPRRGRVALALALVLAVVAALTTAVLLAVRAPWPSVATAWLVAAAAGTLRASVRLRAPATTPVAGPAGGTADARAPRSGVVLALAWAAVLAVLAAASRWPNPDDLYYVNLSQWTAERGTFPLRDTIFSDQVFPMTSYPPVASYDGLLGTLAHLASVPAASVVYLVVPPLATALSVLALWRLLRAWRTPLVGLALSLALVFLLADGGEGYAAPGNLFLIRLWQGKVLLLCLLVPLLLVALLRHAEHVLAAGRSSGRHLVALAAGGTAAVGLSTTGMFLVPVLAVGGVFPLLVARRWRAAAAGLVATCAYPLAAGAVTVAVGGRSADDFGDRRLFRFDPEWFGHQIFRDGVVAVVGVSAVLLGALLVRSRAARVSTGALAVAVGVTFVPGVTQLGYDLVGLGPTLWRVSWVATVAALVGVLGARLAAGGRRWRRVVVPVGLAGALVVAGVPIWTEANDVSTTWPPEYKRGPGSVLVARDVIARAEPGDTVLLPEQDAITTAVLTTRVKTVAPRDYFLDQLQDVPGFRYEQRLTLVRFANNEPTYATDDEELAALDALDVDQACLLFPDVGEPRYLLDRVVDRALQLRAAGFAPTERIGRTSCFAR</sequence>
<feature type="transmembrane region" description="Helical" evidence="1">
    <location>
        <begin position="80"/>
        <end position="102"/>
    </location>
</feature>
<feature type="transmembrane region" description="Helical" evidence="1">
    <location>
        <begin position="325"/>
        <end position="343"/>
    </location>
</feature>
<proteinExistence type="predicted"/>
<protein>
    <submittedName>
        <fullName evidence="2">DUF6077 domain-containing protein</fullName>
    </submittedName>
</protein>
<feature type="transmembrane region" description="Helical" evidence="1">
    <location>
        <begin position="445"/>
        <end position="463"/>
    </location>
</feature>
<evidence type="ECO:0000313" key="3">
    <source>
        <dbReference type="Proteomes" id="UP001387100"/>
    </source>
</evidence>
<feature type="transmembrane region" description="Helical" evidence="1">
    <location>
        <begin position="372"/>
        <end position="397"/>
    </location>
</feature>
<feature type="transmembrane region" description="Helical" evidence="1">
    <location>
        <begin position="108"/>
        <end position="126"/>
    </location>
</feature>
<keyword evidence="1" id="KW-0812">Transmembrane</keyword>
<dbReference type="InterPro" id="IPR045723">
    <property type="entry name" value="DUF6077"/>
</dbReference>
<organism evidence="2 3">
    <name type="scientific">Pseudokineococcus basanitobsidens</name>
    <dbReference type="NCBI Taxonomy" id="1926649"/>
    <lineage>
        <taxon>Bacteria</taxon>
        <taxon>Bacillati</taxon>
        <taxon>Actinomycetota</taxon>
        <taxon>Actinomycetes</taxon>
        <taxon>Kineosporiales</taxon>
        <taxon>Kineosporiaceae</taxon>
        <taxon>Pseudokineococcus</taxon>
    </lineage>
</organism>